<evidence type="ECO:0000256" key="2">
    <source>
        <dbReference type="SAM" id="SignalP"/>
    </source>
</evidence>
<evidence type="ECO:0000256" key="1">
    <source>
        <dbReference type="SAM" id="Phobius"/>
    </source>
</evidence>
<keyword evidence="1" id="KW-1133">Transmembrane helix</keyword>
<dbReference type="RefSeq" id="YP_009105571.1">
    <property type="nucleotide sequence ID" value="NC_025533.1"/>
</dbReference>
<protein>
    <submittedName>
        <fullName evidence="3">Hypothetical chloroplast RF47</fullName>
    </submittedName>
</protein>
<keyword evidence="2" id="KW-0732">Signal</keyword>
<reference evidence="3" key="1">
    <citation type="journal article" date="2014" name="BMC Evol. Biol.">
        <title>Chloroplast phylogenomic analysis resolves deep-level relationships within the green algal class Trebouxiophyceae.</title>
        <authorList>
            <person name="Lemieux C."/>
            <person name="Otis C."/>
            <person name="Turmel M."/>
        </authorList>
    </citation>
    <scope>NUCLEOTIDE SEQUENCE</scope>
</reference>
<accession>A0A097KM77</accession>
<name>A0A097KM77_9CHLO</name>
<keyword evidence="1" id="KW-0812">Transmembrane</keyword>
<feature type="transmembrane region" description="Helical" evidence="1">
    <location>
        <begin position="47"/>
        <end position="67"/>
    </location>
</feature>
<keyword evidence="1" id="KW-0472">Membrane</keyword>
<keyword evidence="3" id="KW-0150">Chloroplast</keyword>
<dbReference type="EMBL" id="KM462871">
    <property type="protein sequence ID" value="AIT94282.1"/>
    <property type="molecule type" value="Genomic_DNA"/>
</dbReference>
<gene>
    <name evidence="3" type="primary">ycf47</name>
</gene>
<sequence length="68" mass="8055">MFNLFRFFFAVLVILLIVPQTPTENNLLRQFNNTGLFANYGEAKWFLNFITRFSIFLFFVITLIAVLK</sequence>
<dbReference type="GeneID" id="22159417"/>
<keyword evidence="3" id="KW-0934">Plastid</keyword>
<feature type="signal peptide" evidence="2">
    <location>
        <begin position="1"/>
        <end position="23"/>
    </location>
</feature>
<feature type="chain" id="PRO_5001936175" evidence="2">
    <location>
        <begin position="24"/>
        <end position="68"/>
    </location>
</feature>
<organism evidence="3">
    <name type="scientific">Lobosphaera incisa</name>
    <dbReference type="NCBI Taxonomy" id="312850"/>
    <lineage>
        <taxon>Eukaryota</taxon>
        <taxon>Viridiplantae</taxon>
        <taxon>Chlorophyta</taxon>
        <taxon>core chlorophytes</taxon>
        <taxon>Trebouxiophyceae</taxon>
        <taxon>Trebouxiales</taxon>
        <taxon>Trebouxiaceae</taxon>
        <taxon>Lobosphaera</taxon>
    </lineage>
</organism>
<proteinExistence type="predicted"/>
<dbReference type="AlphaFoldDB" id="A0A097KM77"/>
<geneLocation type="chloroplast" evidence="3"/>
<evidence type="ECO:0000313" key="3">
    <source>
        <dbReference type="EMBL" id="AIT94282.1"/>
    </source>
</evidence>